<keyword evidence="1" id="KW-1133">Transmembrane helix</keyword>
<keyword evidence="3" id="KW-1185">Reference proteome</keyword>
<gene>
    <name evidence="2" type="ordered locus">A2cp1_2737</name>
</gene>
<keyword evidence="1" id="KW-0472">Membrane</keyword>
<dbReference type="Proteomes" id="UP000007089">
    <property type="component" value="Chromosome"/>
</dbReference>
<proteinExistence type="predicted"/>
<name>B8JE09_ANAD2</name>
<evidence type="ECO:0000313" key="2">
    <source>
        <dbReference type="EMBL" id="ACL66074.1"/>
    </source>
</evidence>
<sequence>MSRRDRGSTGPGGRIAALLDVGDHRGAALEARRVLGDPDASEVARRTAGDALASFRPDPAALAVGAAGVLVAVALTLWTVLGAG</sequence>
<dbReference type="HOGENOM" id="CLU_2520383_0_0_7"/>
<evidence type="ECO:0000313" key="3">
    <source>
        <dbReference type="Proteomes" id="UP000007089"/>
    </source>
</evidence>
<protein>
    <submittedName>
        <fullName evidence="2">Uncharacterized protein</fullName>
    </submittedName>
</protein>
<dbReference type="RefSeq" id="WP_012633836.1">
    <property type="nucleotide sequence ID" value="NC_011891.1"/>
</dbReference>
<organism evidence="2 3">
    <name type="scientific">Anaeromyxobacter dehalogenans (strain ATCC BAA-258 / DSM 21875 / 2CP-1)</name>
    <dbReference type="NCBI Taxonomy" id="455488"/>
    <lineage>
        <taxon>Bacteria</taxon>
        <taxon>Pseudomonadati</taxon>
        <taxon>Myxococcota</taxon>
        <taxon>Myxococcia</taxon>
        <taxon>Myxococcales</taxon>
        <taxon>Cystobacterineae</taxon>
        <taxon>Anaeromyxobacteraceae</taxon>
        <taxon>Anaeromyxobacter</taxon>
    </lineage>
</organism>
<reference evidence="2" key="1">
    <citation type="submission" date="2009-01" db="EMBL/GenBank/DDBJ databases">
        <title>Complete sequence of Anaeromyxobacter dehalogenans 2CP-1.</title>
        <authorList>
            <consortium name="US DOE Joint Genome Institute"/>
            <person name="Lucas S."/>
            <person name="Copeland A."/>
            <person name="Lapidus A."/>
            <person name="Glavina del Rio T."/>
            <person name="Dalin E."/>
            <person name="Tice H."/>
            <person name="Bruce D."/>
            <person name="Goodwin L."/>
            <person name="Pitluck S."/>
            <person name="Saunders E."/>
            <person name="Brettin T."/>
            <person name="Detter J.C."/>
            <person name="Han C."/>
            <person name="Larimer F."/>
            <person name="Land M."/>
            <person name="Hauser L."/>
            <person name="Kyrpides N."/>
            <person name="Ovchinnikova G."/>
            <person name="Beliaev A.S."/>
            <person name="Richardson P."/>
        </authorList>
    </citation>
    <scope>NUCLEOTIDE SEQUENCE</scope>
    <source>
        <strain evidence="2">2CP-1</strain>
    </source>
</reference>
<evidence type="ECO:0000256" key="1">
    <source>
        <dbReference type="SAM" id="Phobius"/>
    </source>
</evidence>
<feature type="transmembrane region" description="Helical" evidence="1">
    <location>
        <begin position="60"/>
        <end position="81"/>
    </location>
</feature>
<dbReference type="EMBL" id="CP001359">
    <property type="protein sequence ID" value="ACL66074.1"/>
    <property type="molecule type" value="Genomic_DNA"/>
</dbReference>
<dbReference type="AlphaFoldDB" id="B8JE09"/>
<keyword evidence="1" id="KW-0812">Transmembrane</keyword>
<accession>B8JE09</accession>
<dbReference type="KEGG" id="acp:A2cp1_2737"/>